<accession>A0A7X0PI18</accession>
<sequence length="143" mass="15724">MSNSQFAFLPRSSVPDRAALQASLDRLGFDVKLHPDFTRFDDSGFLPFTLSGDEGPGFEIHYSAAQDVVGDDDDFAAMADGRDYCITMTWGGRMKDLACVMMVSCALARDFDAVVSYEGEEPQPLEDMLHTVQVALKEGAKEK</sequence>
<proteinExistence type="predicted"/>
<name>A0A7X0PI18_9BURK</name>
<reference evidence="1 2" key="1">
    <citation type="submission" date="2020-08" db="EMBL/GenBank/DDBJ databases">
        <title>Functional genomics of gut bacteria from endangered species of beetles.</title>
        <authorList>
            <person name="Carlos-Shanley C."/>
        </authorList>
    </citation>
    <scope>NUCLEOTIDE SEQUENCE [LARGE SCALE GENOMIC DNA]</scope>
    <source>
        <strain evidence="1 2">S00198</strain>
    </source>
</reference>
<dbReference type="RefSeq" id="WP_184861444.1">
    <property type="nucleotide sequence ID" value="NZ_JACHLK010000010.1"/>
</dbReference>
<evidence type="ECO:0000313" key="2">
    <source>
        <dbReference type="Proteomes" id="UP000575083"/>
    </source>
</evidence>
<keyword evidence="2" id="KW-1185">Reference proteome</keyword>
<evidence type="ECO:0000313" key="1">
    <source>
        <dbReference type="EMBL" id="MBB6561922.1"/>
    </source>
</evidence>
<dbReference type="Proteomes" id="UP000575083">
    <property type="component" value="Unassembled WGS sequence"/>
</dbReference>
<comment type="caution">
    <text evidence="1">The sequence shown here is derived from an EMBL/GenBank/DDBJ whole genome shotgun (WGS) entry which is preliminary data.</text>
</comment>
<dbReference type="AlphaFoldDB" id="A0A7X0PI18"/>
<dbReference type="EMBL" id="JACHLK010000010">
    <property type="protein sequence ID" value="MBB6561922.1"/>
    <property type="molecule type" value="Genomic_DNA"/>
</dbReference>
<gene>
    <name evidence="1" type="ORF">HNP48_004624</name>
</gene>
<protein>
    <submittedName>
        <fullName evidence="1">Uncharacterized protein</fullName>
    </submittedName>
</protein>
<organism evidence="1 2">
    <name type="scientific">Acidovorax soli</name>
    <dbReference type="NCBI Taxonomy" id="592050"/>
    <lineage>
        <taxon>Bacteria</taxon>
        <taxon>Pseudomonadati</taxon>
        <taxon>Pseudomonadota</taxon>
        <taxon>Betaproteobacteria</taxon>
        <taxon>Burkholderiales</taxon>
        <taxon>Comamonadaceae</taxon>
        <taxon>Acidovorax</taxon>
    </lineage>
</organism>